<accession>A0A225VTG4</accession>
<comment type="caution">
    <text evidence="2">The sequence shown here is derived from an EMBL/GenBank/DDBJ whole genome shotgun (WGS) entry which is preliminary data.</text>
</comment>
<gene>
    <name evidence="2" type="ORF">PHMEG_00019003</name>
</gene>
<dbReference type="Gene3D" id="3.10.450.50">
    <property type="match status" value="1"/>
</dbReference>
<organism evidence="2 3">
    <name type="scientific">Phytophthora megakarya</name>
    <dbReference type="NCBI Taxonomy" id="4795"/>
    <lineage>
        <taxon>Eukaryota</taxon>
        <taxon>Sar</taxon>
        <taxon>Stramenopiles</taxon>
        <taxon>Oomycota</taxon>
        <taxon>Peronosporomycetes</taxon>
        <taxon>Peronosporales</taxon>
        <taxon>Peronosporaceae</taxon>
        <taxon>Phytophthora</taxon>
    </lineage>
</organism>
<feature type="compositionally biased region" description="Low complexity" evidence="1">
    <location>
        <begin position="12"/>
        <end position="26"/>
    </location>
</feature>
<evidence type="ECO:0000256" key="1">
    <source>
        <dbReference type="SAM" id="MobiDB-lite"/>
    </source>
</evidence>
<dbReference type="EMBL" id="NBNE01003150">
    <property type="protein sequence ID" value="OWZ08454.1"/>
    <property type="molecule type" value="Genomic_DNA"/>
</dbReference>
<dbReference type="Pfam" id="PF07366">
    <property type="entry name" value="SnoaL"/>
    <property type="match status" value="1"/>
</dbReference>
<proteinExistence type="predicted"/>
<dbReference type="AlphaFoldDB" id="A0A225VTG4"/>
<name>A0A225VTG4_9STRA</name>
<dbReference type="Proteomes" id="UP000198211">
    <property type="component" value="Unassembled WGS sequence"/>
</dbReference>
<feature type="region of interest" description="Disordered" evidence="1">
    <location>
        <begin position="1"/>
        <end position="29"/>
    </location>
</feature>
<evidence type="ECO:0008006" key="4">
    <source>
        <dbReference type="Google" id="ProtNLM"/>
    </source>
</evidence>
<evidence type="ECO:0000313" key="3">
    <source>
        <dbReference type="Proteomes" id="UP000198211"/>
    </source>
</evidence>
<evidence type="ECO:0000313" key="2">
    <source>
        <dbReference type="EMBL" id="OWZ08454.1"/>
    </source>
</evidence>
<dbReference type="SUPFAM" id="SSF54427">
    <property type="entry name" value="NTF2-like"/>
    <property type="match status" value="1"/>
</dbReference>
<dbReference type="GO" id="GO:0030638">
    <property type="term" value="P:polyketide metabolic process"/>
    <property type="evidence" value="ECO:0007669"/>
    <property type="project" value="InterPro"/>
</dbReference>
<sequence length="508" mass="57403">MRASSPLHPLDTSSSTPSNTPSNTSTAFTPSCEWDETLDHFSGLLGVDSAADVDLNGLDQFLMATADDFLEPFAGPSATPDSPIFGTDEFFYEQKQDLNMLQAAGFDTNLRCSELQSLVECKLETETQPLAMTKSLVRHRKRKTAETHRLREADKLVGGHVSISGKKMKQEQHNVIKEVNDQAERTFRRRYDTLHGILEAWNTGGIEDLEEIADNVYDDDVTLISPDYSEGLRGVEAVMSHWNLLLDAFPDGIMEEYIIQREEGSSEKMKATWTFSGTQIYPIFGVQPRHKKVCISGKSFFTFKGDRIRQIVLSWNYRETLLKLMGVQSDKANGVVLSAWNPVRFNWEKAVQEDRELQRIDAFVKMTLSKFPQPPARADAGRGSRYESAPPHVVKAERPVTMVALADGMRNGTSSTSDGYTPEFIDYHDYQAESSSDLDTREVNPMDELSDFESETSQQVEVTQHLEQVQEEEQEIDQSMDVEMEGEDAEHTTLARLWKEIHRRATCC</sequence>
<dbReference type="OrthoDB" id="158677at2759"/>
<dbReference type="InterPro" id="IPR032710">
    <property type="entry name" value="NTF2-like_dom_sf"/>
</dbReference>
<protein>
    <recommendedName>
        <fullName evidence="4">SnoaL-like domain-containing protein</fullName>
    </recommendedName>
</protein>
<keyword evidence="3" id="KW-1185">Reference proteome</keyword>
<reference evidence="3" key="1">
    <citation type="submission" date="2017-03" db="EMBL/GenBank/DDBJ databases">
        <title>Phytopthora megakarya and P. palmivora, two closely related causual agents of cacao black pod achieved similar genome size and gene model numbers by different mechanisms.</title>
        <authorList>
            <person name="Ali S."/>
            <person name="Shao J."/>
            <person name="Larry D.J."/>
            <person name="Kronmiller B."/>
            <person name="Shen D."/>
            <person name="Strem M.D."/>
            <person name="Melnick R.L."/>
            <person name="Guiltinan M.J."/>
            <person name="Tyler B.M."/>
            <person name="Meinhardt L.W."/>
            <person name="Bailey B.A."/>
        </authorList>
    </citation>
    <scope>NUCLEOTIDE SEQUENCE [LARGE SCALE GENOMIC DNA]</scope>
    <source>
        <strain evidence="3">zdho120</strain>
    </source>
</reference>
<dbReference type="InterPro" id="IPR009959">
    <property type="entry name" value="Cyclase_SnoaL-like"/>
</dbReference>